<dbReference type="PANTHER" id="PTHR12126">
    <property type="entry name" value="NADH-UBIQUINONE OXIDOREDUCTASE 39 KDA SUBUNIT-RELATED"/>
    <property type="match status" value="1"/>
</dbReference>
<dbReference type="Proteomes" id="UP000054600">
    <property type="component" value="Unassembled WGS sequence"/>
</dbReference>
<protein>
    <submittedName>
        <fullName evidence="3">Oxidoreductase</fullName>
    </submittedName>
</protein>
<dbReference type="SUPFAM" id="SSF51735">
    <property type="entry name" value="NAD(P)-binding Rossmann-fold domains"/>
    <property type="match status" value="1"/>
</dbReference>
<evidence type="ECO:0000259" key="2">
    <source>
        <dbReference type="Pfam" id="PF13460"/>
    </source>
</evidence>
<feature type="domain" description="NAD(P)-binding" evidence="2">
    <location>
        <begin position="21"/>
        <end position="162"/>
    </location>
</feature>
<organism evidence="3 4">
    <name type="scientific">Legionella shakespearei DSM 23087</name>
    <dbReference type="NCBI Taxonomy" id="1122169"/>
    <lineage>
        <taxon>Bacteria</taxon>
        <taxon>Pseudomonadati</taxon>
        <taxon>Pseudomonadota</taxon>
        <taxon>Gammaproteobacteria</taxon>
        <taxon>Legionellales</taxon>
        <taxon>Legionellaceae</taxon>
        <taxon>Legionella</taxon>
    </lineage>
</organism>
<dbReference type="AlphaFoldDB" id="A0A0W0YHW2"/>
<accession>A0A0W0YHW2</accession>
<feature type="transmembrane region" description="Helical" evidence="1">
    <location>
        <begin position="329"/>
        <end position="351"/>
    </location>
</feature>
<dbReference type="Gene3D" id="3.40.50.720">
    <property type="entry name" value="NAD(P)-binding Rossmann-like Domain"/>
    <property type="match status" value="1"/>
</dbReference>
<comment type="caution">
    <text evidence="3">The sequence shown here is derived from an EMBL/GenBank/DDBJ whole genome shotgun (WGS) entry which is preliminary data.</text>
</comment>
<keyword evidence="4" id="KW-1185">Reference proteome</keyword>
<feature type="transmembrane region" description="Helical" evidence="1">
    <location>
        <begin position="398"/>
        <end position="420"/>
    </location>
</feature>
<proteinExistence type="predicted"/>
<keyword evidence="1" id="KW-1133">Transmembrane helix</keyword>
<dbReference type="EMBL" id="LNYW01000073">
    <property type="protein sequence ID" value="KTD56508.1"/>
    <property type="molecule type" value="Genomic_DNA"/>
</dbReference>
<keyword evidence="1" id="KW-0472">Membrane</keyword>
<evidence type="ECO:0000256" key="1">
    <source>
        <dbReference type="SAM" id="Phobius"/>
    </source>
</evidence>
<keyword evidence="1" id="KW-0812">Transmembrane</keyword>
<dbReference type="InterPro" id="IPR051207">
    <property type="entry name" value="ComplexI_NDUFA9_subunit"/>
</dbReference>
<dbReference type="Pfam" id="PF13460">
    <property type="entry name" value="NAD_binding_10"/>
    <property type="match status" value="1"/>
</dbReference>
<feature type="transmembrane region" description="Helical" evidence="1">
    <location>
        <begin position="426"/>
        <end position="442"/>
    </location>
</feature>
<dbReference type="STRING" id="1122169.Lsha_2767"/>
<name>A0A0W0YHW2_9GAMM</name>
<dbReference type="InterPro" id="IPR036291">
    <property type="entry name" value="NAD(P)-bd_dom_sf"/>
</dbReference>
<feature type="transmembrane region" description="Helical" evidence="1">
    <location>
        <begin position="249"/>
        <end position="272"/>
    </location>
</feature>
<dbReference type="InterPro" id="IPR025695">
    <property type="entry name" value="DoxX-like"/>
</dbReference>
<dbReference type="PANTHER" id="PTHR12126:SF11">
    <property type="entry name" value="NADH DEHYDROGENASE [UBIQUINONE] 1 ALPHA SUBCOMPLEX SUBUNIT 9, MITOCHONDRIAL"/>
    <property type="match status" value="1"/>
</dbReference>
<dbReference type="eggNOG" id="COG0702">
    <property type="taxonomic scope" value="Bacteria"/>
</dbReference>
<gene>
    <name evidence="3" type="ORF">Lsha_2767</name>
</gene>
<dbReference type="PATRIC" id="fig|1122169.6.peg.3182"/>
<dbReference type="InterPro" id="IPR016040">
    <property type="entry name" value="NAD(P)-bd_dom"/>
</dbReference>
<evidence type="ECO:0000313" key="4">
    <source>
        <dbReference type="Proteomes" id="UP000054600"/>
    </source>
</evidence>
<feature type="transmembrane region" description="Helical" evidence="1">
    <location>
        <begin position="371"/>
        <end position="391"/>
    </location>
</feature>
<evidence type="ECO:0000313" key="3">
    <source>
        <dbReference type="EMBL" id="KTD56508.1"/>
    </source>
</evidence>
<dbReference type="GO" id="GO:0044877">
    <property type="term" value="F:protein-containing complex binding"/>
    <property type="evidence" value="ECO:0007669"/>
    <property type="project" value="TreeGrafter"/>
</dbReference>
<sequence>MIIFYYHPCIEPSTMNVLVTGATGFIASQFVSDLLAEGHTVTCCVRNVSFAQDLFPQAQVIPCDFIHDQDPKLWVGRLKDIDAVINCVGILYHPNAQNIWAIHYATPRALFDACMVSGVKHIIQISALGVHASDSAYAQSKKAADDYLLNLPVASVILRPSLVYGRGSYGGSSLFRGLSGLPWYIPVPGKGEQELQPIHLQDLSKAVLALIDTPADQSMVLNAVSNERISLKNILGHMRSWLGFSKAKFLFIPLSLIRLAALAGNLIPHSILNTVSVKMLMQNNVTSSEETQKFHDQIGFIPQPFSTGLYREPSTVQDRWHARLFFLKPLLKISIAFIWLFTAACCLFLYPVTASYELLAQVGVSSFWQPVLFYTACLLDAGIGIAVLFNIQVQKTSLLQIMLITGYTAVLTWKLPYLWFEPFAPLAKNIPLLAAILIHLALETDR</sequence>
<dbReference type="Pfam" id="PF13781">
    <property type="entry name" value="DoxX_3"/>
    <property type="match status" value="1"/>
</dbReference>
<dbReference type="CDD" id="cd05271">
    <property type="entry name" value="NDUFA9_like_SDR_a"/>
    <property type="match status" value="1"/>
</dbReference>
<reference evidence="3 4" key="1">
    <citation type="submission" date="2015-11" db="EMBL/GenBank/DDBJ databases">
        <title>Genomic analysis of 38 Legionella species identifies large and diverse effector repertoires.</title>
        <authorList>
            <person name="Burstein D."/>
            <person name="Amaro F."/>
            <person name="Zusman T."/>
            <person name="Lifshitz Z."/>
            <person name="Cohen O."/>
            <person name="Gilbert J.A."/>
            <person name="Pupko T."/>
            <person name="Shuman H.A."/>
            <person name="Segal G."/>
        </authorList>
    </citation>
    <scope>NUCLEOTIDE SEQUENCE [LARGE SCALE GENOMIC DNA]</scope>
    <source>
        <strain evidence="3 4">ATCC 49655</strain>
    </source>
</reference>
<dbReference type="RefSeq" id="WP_018577713.1">
    <property type="nucleotide sequence ID" value="NZ_KB892407.1"/>
</dbReference>